<dbReference type="SUPFAM" id="SSF47616">
    <property type="entry name" value="GST C-terminal domain-like"/>
    <property type="match status" value="1"/>
</dbReference>
<dbReference type="GO" id="GO:0005737">
    <property type="term" value="C:cytoplasm"/>
    <property type="evidence" value="ECO:0007669"/>
    <property type="project" value="TreeGrafter"/>
</dbReference>
<evidence type="ECO:0000256" key="3">
    <source>
        <dbReference type="ARBA" id="ARBA00022679"/>
    </source>
</evidence>
<dbReference type="PANTHER" id="PTHR43900:SF3">
    <property type="entry name" value="GLUTATHIONE S-TRANSFERASE RHO"/>
    <property type="match status" value="1"/>
</dbReference>
<dbReference type="EMBL" id="LVLJ01003247">
    <property type="protein sequence ID" value="OAE22213.1"/>
    <property type="molecule type" value="Genomic_DNA"/>
</dbReference>
<dbReference type="SUPFAM" id="SSF52833">
    <property type="entry name" value="Thioredoxin-like"/>
    <property type="match status" value="1"/>
</dbReference>
<dbReference type="GO" id="GO:0043295">
    <property type="term" value="F:glutathione binding"/>
    <property type="evidence" value="ECO:0007669"/>
    <property type="project" value="TreeGrafter"/>
</dbReference>
<proteinExistence type="inferred from homology"/>
<evidence type="ECO:0000313" key="8">
    <source>
        <dbReference type="EMBL" id="OAE22213.1"/>
    </source>
</evidence>
<dbReference type="CDD" id="cd03187">
    <property type="entry name" value="GST_C_Phi"/>
    <property type="match status" value="1"/>
</dbReference>
<dbReference type="InterPro" id="IPR004045">
    <property type="entry name" value="Glutathione_S-Trfase_N"/>
</dbReference>
<dbReference type="Gene3D" id="3.40.30.10">
    <property type="entry name" value="Glutaredoxin"/>
    <property type="match status" value="1"/>
</dbReference>
<evidence type="ECO:0000256" key="2">
    <source>
        <dbReference type="ARBA" id="ARBA00012452"/>
    </source>
</evidence>
<dbReference type="FunFam" id="3.40.30.10:FF:000016">
    <property type="entry name" value="Glutathione S-transferase F2"/>
    <property type="match status" value="1"/>
</dbReference>
<keyword evidence="9" id="KW-1185">Reference proteome</keyword>
<evidence type="ECO:0000256" key="1">
    <source>
        <dbReference type="ARBA" id="ARBA00010128"/>
    </source>
</evidence>
<dbReference type="FunFam" id="1.20.1050.10:FF:000004">
    <property type="entry name" value="Glutathione S-transferase F2"/>
    <property type="match status" value="1"/>
</dbReference>
<dbReference type="InterPro" id="IPR034347">
    <property type="entry name" value="GST_Phi_C"/>
</dbReference>
<dbReference type="InterPro" id="IPR004046">
    <property type="entry name" value="GST_C"/>
</dbReference>
<dbReference type="Pfam" id="PF02798">
    <property type="entry name" value="GST_N"/>
    <property type="match status" value="1"/>
</dbReference>
<evidence type="ECO:0000313" key="9">
    <source>
        <dbReference type="Proteomes" id="UP000077202"/>
    </source>
</evidence>
<dbReference type="AlphaFoldDB" id="A0A176VP93"/>
<dbReference type="GO" id="GO:0006749">
    <property type="term" value="P:glutathione metabolic process"/>
    <property type="evidence" value="ECO:0007669"/>
    <property type="project" value="TreeGrafter"/>
</dbReference>
<evidence type="ECO:0000259" key="5">
    <source>
        <dbReference type="PROSITE" id="PS50404"/>
    </source>
</evidence>
<dbReference type="Gene3D" id="1.20.1050.10">
    <property type="match status" value="1"/>
</dbReference>
<dbReference type="Proteomes" id="UP001162541">
    <property type="component" value="Chromosome 7"/>
</dbReference>
<protein>
    <recommendedName>
        <fullName evidence="2">glutathione transferase</fullName>
        <ecNumber evidence="2">2.5.1.18</ecNumber>
    </recommendedName>
</protein>
<dbReference type="PROSITE" id="PS50404">
    <property type="entry name" value="GST_NTER"/>
    <property type="match status" value="1"/>
</dbReference>
<comment type="catalytic activity">
    <reaction evidence="4">
        <text>RX + glutathione = an S-substituted glutathione + a halide anion + H(+)</text>
        <dbReference type="Rhea" id="RHEA:16437"/>
        <dbReference type="ChEBI" id="CHEBI:15378"/>
        <dbReference type="ChEBI" id="CHEBI:16042"/>
        <dbReference type="ChEBI" id="CHEBI:17792"/>
        <dbReference type="ChEBI" id="CHEBI:57925"/>
        <dbReference type="ChEBI" id="CHEBI:90779"/>
        <dbReference type="EC" id="2.5.1.18"/>
    </reaction>
</comment>
<dbReference type="InterPro" id="IPR040079">
    <property type="entry name" value="Glutathione_S-Trfase"/>
</dbReference>
<dbReference type="CDD" id="cd03053">
    <property type="entry name" value="GST_N_Phi"/>
    <property type="match status" value="1"/>
</dbReference>
<dbReference type="SFLD" id="SFLDG00358">
    <property type="entry name" value="Main_(cytGST)"/>
    <property type="match status" value="1"/>
</dbReference>
<dbReference type="EMBL" id="AP019872">
    <property type="protein sequence ID" value="BBN17289.1"/>
    <property type="molecule type" value="Genomic_DNA"/>
</dbReference>
<evidence type="ECO:0000256" key="4">
    <source>
        <dbReference type="ARBA" id="ARBA00047960"/>
    </source>
</evidence>
<reference evidence="7" key="2">
    <citation type="journal article" date="2019" name="Curr. Biol.">
        <title>Chromatin organization in early land plants reveals an ancestral association between H3K27me3, transposons, and constitutive heterochromatin.</title>
        <authorList>
            <person name="Montgomery S.A."/>
            <person name="Tanizawa Y."/>
            <person name="Galik B."/>
            <person name="Wang N."/>
            <person name="Ito T."/>
            <person name="Mochizuki T."/>
            <person name="Akimcheva S."/>
            <person name="Bowman J."/>
            <person name="Cognat V."/>
            <person name="Drouard L."/>
            <person name="Ekker H."/>
            <person name="Houng S."/>
            <person name="Kohchi T."/>
            <person name="Lin S."/>
            <person name="Liu L.D."/>
            <person name="Nakamura Y."/>
            <person name="Valeeva L.R."/>
            <person name="Shakirov E.V."/>
            <person name="Shippen D.E."/>
            <person name="Wei W."/>
            <person name="Yagura M."/>
            <person name="Yamaoka S."/>
            <person name="Yamato K.T."/>
            <person name="Liu C."/>
            <person name="Berger F."/>
        </authorList>
    </citation>
    <scope>NUCLEOTIDE SEQUENCE [LARGE SCALE GENOMIC DNA]</scope>
    <source>
        <strain evidence="7">Tak-1</strain>
    </source>
</reference>
<feature type="domain" description="GST C-terminal" evidence="6">
    <location>
        <begin position="90"/>
        <end position="217"/>
    </location>
</feature>
<dbReference type="Pfam" id="PF00043">
    <property type="entry name" value="GST_C"/>
    <property type="match status" value="1"/>
</dbReference>
<sequence>MGIEIHGTAASTCTGRVLLTLFEKNVEDYKIVQVDMAKGEHKSPEFLKSQPFGQIPYIIDGDVKLFESRAIARYVTKKFADQGTPLYGSSPKDAALTEQWLEVESQSYNGPISTIVFNLVFAPMFGMTTDEAVVAAQTAKLEAVLDVYEKRLSESKYLAGDFFSLADLSHITYTHYLMNVAQKGAIYDSRPHVKAWIADLFSRPSTQKWLKEAGFAK</sequence>
<feature type="domain" description="GST N-terminal" evidence="5">
    <location>
        <begin position="1"/>
        <end position="83"/>
    </location>
</feature>
<dbReference type="InterPro" id="IPR010987">
    <property type="entry name" value="Glutathione-S-Trfase_C-like"/>
</dbReference>
<dbReference type="PROSITE" id="PS50405">
    <property type="entry name" value="GST_CTER"/>
    <property type="match status" value="1"/>
</dbReference>
<evidence type="ECO:0000259" key="6">
    <source>
        <dbReference type="PROSITE" id="PS50405"/>
    </source>
</evidence>
<name>A0A176VP93_MARPO</name>
<comment type="similarity">
    <text evidence="1">Belongs to the GST superfamily. Phi family.</text>
</comment>
<dbReference type="SFLD" id="SFLDS00019">
    <property type="entry name" value="Glutathione_Transferase_(cytos"/>
    <property type="match status" value="1"/>
</dbReference>
<keyword evidence="3" id="KW-0808">Transferase</keyword>
<organism evidence="8 9">
    <name type="scientific">Marchantia polymorpha subsp. ruderalis</name>
    <dbReference type="NCBI Taxonomy" id="1480154"/>
    <lineage>
        <taxon>Eukaryota</taxon>
        <taxon>Viridiplantae</taxon>
        <taxon>Streptophyta</taxon>
        <taxon>Embryophyta</taxon>
        <taxon>Marchantiophyta</taxon>
        <taxon>Marchantiopsida</taxon>
        <taxon>Marchantiidae</taxon>
        <taxon>Marchantiales</taxon>
        <taxon>Marchantiaceae</taxon>
        <taxon>Marchantia</taxon>
    </lineage>
</organism>
<dbReference type="PANTHER" id="PTHR43900">
    <property type="entry name" value="GLUTATHIONE S-TRANSFERASE RHO"/>
    <property type="match status" value="1"/>
</dbReference>
<dbReference type="EC" id="2.5.1.18" evidence="2"/>
<dbReference type="SFLD" id="SFLDG01154">
    <property type="entry name" value="Main.5:_Phi-like"/>
    <property type="match status" value="1"/>
</dbReference>
<reference evidence="10" key="3">
    <citation type="journal article" date="2020" name="Curr. Biol.">
        <title>Chromatin organization in early land plants reveals an ancestral association between H3K27me3, transposons, and constitutive heterochromatin.</title>
        <authorList>
            <person name="Montgomery S.A."/>
            <person name="Tanizawa Y."/>
            <person name="Galik B."/>
            <person name="Wang N."/>
            <person name="Ito T."/>
            <person name="Mochizuki T."/>
            <person name="Akimcheva S."/>
            <person name="Bowman J.L."/>
            <person name="Cognat V."/>
            <person name="Marechal-Drouard L."/>
            <person name="Ekker H."/>
            <person name="Hong S.F."/>
            <person name="Kohchi T."/>
            <person name="Lin S.S."/>
            <person name="Liu L.D."/>
            <person name="Nakamura Y."/>
            <person name="Valeeva L.R."/>
            <person name="Shakirov E.V."/>
            <person name="Shippen D.E."/>
            <person name="Wei W.L."/>
            <person name="Yagura M."/>
            <person name="Yamaoka S."/>
            <person name="Yamato K.T."/>
            <person name="Liu C."/>
            <person name="Berger F."/>
        </authorList>
    </citation>
    <scope>NUCLEOTIDE SEQUENCE [LARGE SCALE GENOMIC DNA]</scope>
    <source>
        <strain evidence="10">Tak-1</strain>
    </source>
</reference>
<gene>
    <name evidence="8" type="ORF">AXG93_412s1020</name>
    <name evidence="7" type="ORF">Mp_7g13390</name>
</gene>
<evidence type="ECO:0000313" key="10">
    <source>
        <dbReference type="Proteomes" id="UP001162541"/>
    </source>
</evidence>
<dbReference type="InterPro" id="IPR036249">
    <property type="entry name" value="Thioredoxin-like_sf"/>
</dbReference>
<dbReference type="Proteomes" id="UP000077202">
    <property type="component" value="Unassembled WGS sequence"/>
</dbReference>
<evidence type="ECO:0000313" key="7">
    <source>
        <dbReference type="EMBL" id="BBN17289.1"/>
    </source>
</evidence>
<dbReference type="GO" id="GO:0009636">
    <property type="term" value="P:response to toxic substance"/>
    <property type="evidence" value="ECO:0007669"/>
    <property type="project" value="UniProtKB-ARBA"/>
</dbReference>
<dbReference type="InterPro" id="IPR036282">
    <property type="entry name" value="Glutathione-S-Trfase_C_sf"/>
</dbReference>
<dbReference type="GO" id="GO:0004364">
    <property type="term" value="F:glutathione transferase activity"/>
    <property type="evidence" value="ECO:0007669"/>
    <property type="project" value="UniProtKB-EC"/>
</dbReference>
<accession>A0A176VP93</accession>
<reference evidence="8 9" key="1">
    <citation type="submission" date="2016-03" db="EMBL/GenBank/DDBJ databases">
        <title>Mechanisms controlling the formation of the plant cell surface in tip-growing cells are functionally conserved among land plants.</title>
        <authorList>
            <person name="Honkanen S."/>
            <person name="Jones V.A."/>
            <person name="Morieri G."/>
            <person name="Champion C."/>
            <person name="Hetherington A.J."/>
            <person name="Kelly S."/>
            <person name="Saint-Marcoux D."/>
            <person name="Proust H."/>
            <person name="Prescott H."/>
            <person name="Dolan L."/>
        </authorList>
    </citation>
    <scope>NUCLEOTIDE SEQUENCE [LARGE SCALE GENOMIC DNA]</scope>
    <source>
        <strain evidence="9">cv. Tak-1 and cv. Tak-2</strain>
        <tissue evidence="8">Whole gametophyte</tissue>
    </source>
</reference>